<protein>
    <submittedName>
        <fullName evidence="2">Uncharacterized protein</fullName>
    </submittedName>
</protein>
<feature type="non-terminal residue" evidence="2">
    <location>
        <position position="1"/>
    </location>
</feature>
<accession>A0A437AK78</accession>
<organism evidence="2 3">
    <name type="scientific">Tubulinosema ratisbonensis</name>
    <dbReference type="NCBI Taxonomy" id="291195"/>
    <lineage>
        <taxon>Eukaryota</taxon>
        <taxon>Fungi</taxon>
        <taxon>Fungi incertae sedis</taxon>
        <taxon>Microsporidia</taxon>
        <taxon>Tubulinosematoidea</taxon>
        <taxon>Tubulinosematidae</taxon>
        <taxon>Tubulinosema</taxon>
    </lineage>
</organism>
<dbReference type="Proteomes" id="UP000282876">
    <property type="component" value="Unassembled WGS sequence"/>
</dbReference>
<keyword evidence="3" id="KW-1185">Reference proteome</keyword>
<sequence length="173" mass="20228">SNDQPHPEEESQSEDHLIIQSQSVHSNDQLQPEEYLNDHPQSEEEIQSKDFPIIKSMLAEHSYDQSQSEEHSYDQSQSEEESQSEEHSCDQSQSKEHSGEVQRDLLEQEKHLLYLEDFRQQCESFSNLIAFHPFFNITTDSSPDAEKEDLQLSNYPNLPKSVRRFVVNVITYQ</sequence>
<feature type="compositionally biased region" description="Basic and acidic residues" evidence="1">
    <location>
        <begin position="84"/>
        <end position="103"/>
    </location>
</feature>
<comment type="caution">
    <text evidence="2">The sequence shown here is derived from an EMBL/GenBank/DDBJ whole genome shotgun (WGS) entry which is preliminary data.</text>
</comment>
<name>A0A437AK78_9MICR</name>
<dbReference type="AlphaFoldDB" id="A0A437AK78"/>
<evidence type="ECO:0000256" key="1">
    <source>
        <dbReference type="SAM" id="MobiDB-lite"/>
    </source>
</evidence>
<feature type="compositionally biased region" description="Basic and acidic residues" evidence="1">
    <location>
        <begin position="1"/>
        <end position="17"/>
    </location>
</feature>
<evidence type="ECO:0000313" key="3">
    <source>
        <dbReference type="Proteomes" id="UP000282876"/>
    </source>
</evidence>
<dbReference type="VEuPathDB" id="MicrosporidiaDB:TUBRATIS_20140"/>
<reference evidence="2 3" key="1">
    <citation type="submission" date="2018-10" db="EMBL/GenBank/DDBJ databases">
        <title>Draft genome sequence of the microsporidian Tubulinosema ratisbonensis.</title>
        <authorList>
            <person name="Polonais V."/>
            <person name="Peyretaillade E."/>
            <person name="Niehus S."/>
            <person name="Wawrzyniak I."/>
            <person name="Franchet A."/>
            <person name="Gaspin C."/>
            <person name="Reichstadt M."/>
            <person name="Belser C."/>
            <person name="Labadie K."/>
            <person name="Delbac F."/>
            <person name="Ferrandon D."/>
        </authorList>
    </citation>
    <scope>NUCLEOTIDE SEQUENCE [LARGE SCALE GENOMIC DNA]</scope>
    <source>
        <strain evidence="2 3">Franzen</strain>
    </source>
</reference>
<feature type="region of interest" description="Disordered" evidence="1">
    <location>
        <begin position="1"/>
        <end position="103"/>
    </location>
</feature>
<gene>
    <name evidence="2" type="ORF">TUBRATIS_20140</name>
</gene>
<proteinExistence type="predicted"/>
<dbReference type="EMBL" id="RCSS01000493">
    <property type="protein sequence ID" value="RVD91532.1"/>
    <property type="molecule type" value="Genomic_DNA"/>
</dbReference>
<feature type="compositionally biased region" description="Basic and acidic residues" evidence="1">
    <location>
        <begin position="36"/>
        <end position="48"/>
    </location>
</feature>
<feature type="compositionally biased region" description="Polar residues" evidence="1">
    <location>
        <begin position="19"/>
        <end position="30"/>
    </location>
</feature>
<evidence type="ECO:0000313" key="2">
    <source>
        <dbReference type="EMBL" id="RVD91532.1"/>
    </source>
</evidence>